<evidence type="ECO:0000259" key="1">
    <source>
        <dbReference type="PROSITE" id="PS51379"/>
    </source>
</evidence>
<dbReference type="AlphaFoldDB" id="A0A645BAR8"/>
<dbReference type="GO" id="GO:0016491">
    <property type="term" value="F:oxidoreductase activity"/>
    <property type="evidence" value="ECO:0007669"/>
    <property type="project" value="UniProtKB-KW"/>
</dbReference>
<dbReference type="InterPro" id="IPR017900">
    <property type="entry name" value="4Fe4S_Fe_S_CS"/>
</dbReference>
<dbReference type="InterPro" id="IPR017896">
    <property type="entry name" value="4Fe4S_Fe-S-bd"/>
</dbReference>
<protein>
    <submittedName>
        <fullName evidence="2">NAD(P)H-quinone oxidoreductase subunit I, chloroplastic</fullName>
        <ecNumber evidence="2">1.6.5.11</ecNumber>
    </submittedName>
</protein>
<name>A0A645BAR8_9ZZZZ</name>
<dbReference type="PRINTS" id="PR01868">
    <property type="entry name" value="ABCEFAMILY"/>
</dbReference>
<comment type="caution">
    <text evidence="2">The sequence shown here is derived from an EMBL/GenBank/DDBJ whole genome shotgun (WGS) entry which is preliminary data.</text>
</comment>
<dbReference type="PANTHER" id="PTHR43193">
    <property type="match status" value="1"/>
</dbReference>
<dbReference type="EMBL" id="VSSQ01017708">
    <property type="protein sequence ID" value="MPM60253.1"/>
    <property type="molecule type" value="Genomic_DNA"/>
</dbReference>
<reference evidence="2" key="1">
    <citation type="submission" date="2019-08" db="EMBL/GenBank/DDBJ databases">
        <authorList>
            <person name="Kucharzyk K."/>
            <person name="Murdoch R.W."/>
            <person name="Higgins S."/>
            <person name="Loffler F."/>
        </authorList>
    </citation>
    <scope>NUCLEOTIDE SEQUENCE</scope>
</reference>
<feature type="domain" description="4Fe-4S ferredoxin-type" evidence="1">
    <location>
        <begin position="4"/>
        <end position="33"/>
    </location>
</feature>
<feature type="domain" description="4Fe-4S ferredoxin-type" evidence="1">
    <location>
        <begin position="42"/>
        <end position="71"/>
    </location>
</feature>
<evidence type="ECO:0000313" key="2">
    <source>
        <dbReference type="EMBL" id="MPM60253.1"/>
    </source>
</evidence>
<dbReference type="InterPro" id="IPR052977">
    <property type="entry name" value="Polyferredoxin-like_ET"/>
</dbReference>
<sequence length="74" mass="7781">MIRKHPVFSYGACVSCGICAQACPVSCLAMTNVRKQGKYKKPCPEMAEDGCTGCGICAKACPMDAIQMMEEGGA</sequence>
<dbReference type="Pfam" id="PF12838">
    <property type="entry name" value="Fer4_7"/>
    <property type="match status" value="1"/>
</dbReference>
<dbReference type="EC" id="1.6.5.11" evidence="2"/>
<dbReference type="PROSITE" id="PS51379">
    <property type="entry name" value="4FE4S_FER_2"/>
    <property type="match status" value="2"/>
</dbReference>
<organism evidence="2">
    <name type="scientific">bioreactor metagenome</name>
    <dbReference type="NCBI Taxonomy" id="1076179"/>
    <lineage>
        <taxon>unclassified sequences</taxon>
        <taxon>metagenomes</taxon>
        <taxon>ecological metagenomes</taxon>
    </lineage>
</organism>
<dbReference type="PROSITE" id="PS00198">
    <property type="entry name" value="4FE4S_FER_1"/>
    <property type="match status" value="1"/>
</dbReference>
<dbReference type="SUPFAM" id="SSF54862">
    <property type="entry name" value="4Fe-4S ferredoxins"/>
    <property type="match status" value="1"/>
</dbReference>
<keyword evidence="2" id="KW-0560">Oxidoreductase</keyword>
<gene>
    <name evidence="2" type="primary">ndhI_84</name>
    <name evidence="2" type="ORF">SDC9_107104</name>
</gene>
<proteinExistence type="predicted"/>
<dbReference type="InterPro" id="IPR013283">
    <property type="entry name" value="RLI1"/>
</dbReference>
<dbReference type="PANTHER" id="PTHR43193:SF2">
    <property type="entry name" value="POLYFERREDOXIN PROTEIN FWDF"/>
    <property type="match status" value="1"/>
</dbReference>
<accession>A0A645BAR8</accession>
<dbReference type="Gene3D" id="3.30.70.20">
    <property type="match status" value="1"/>
</dbReference>